<organism evidence="2">
    <name type="scientific">Peptoniphilus harei</name>
    <dbReference type="NCBI Taxonomy" id="54005"/>
    <lineage>
        <taxon>Bacteria</taxon>
        <taxon>Bacillati</taxon>
        <taxon>Bacillota</taxon>
        <taxon>Tissierellia</taxon>
        <taxon>Tissierellales</taxon>
        <taxon>Peptoniphilaceae</taxon>
        <taxon>Peptoniphilus</taxon>
    </lineage>
</organism>
<dbReference type="PATRIC" id="fig|54005.3.peg.1627"/>
<name>A0A133PJF7_9FIRM</name>
<evidence type="ECO:0000313" key="3">
    <source>
        <dbReference type="Proteomes" id="UP000070174"/>
    </source>
</evidence>
<sequence length="91" mass="9976">MGIIFGLIAIFFATKNILAWSRGLDSSKDCFLSMAFTCLAIFSFYNMGANFLIKEDIAGALDVIPTIREALFVCTLGSILINGLTVFIKKK</sequence>
<feature type="transmembrane region" description="Helical" evidence="1">
    <location>
        <begin position="70"/>
        <end position="88"/>
    </location>
</feature>
<keyword evidence="1" id="KW-0472">Membrane</keyword>
<proteinExistence type="predicted"/>
<reference evidence="2 3" key="1">
    <citation type="submission" date="2016-01" db="EMBL/GenBank/DDBJ databases">
        <authorList>
            <person name="Oliw E.H."/>
        </authorList>
    </citation>
    <scope>NUCLEOTIDE SEQUENCE [LARGE SCALE GENOMIC DNA]</scope>
    <source>
        <strain evidence="2 3">CMW7756A</strain>
    </source>
</reference>
<gene>
    <name evidence="2" type="ORF">HMPREF3229_01664</name>
</gene>
<dbReference type="RefSeq" id="WP_060800634.1">
    <property type="nucleotide sequence ID" value="NZ_KQ957105.1"/>
</dbReference>
<protein>
    <submittedName>
        <fullName evidence="2">Uncharacterized protein</fullName>
    </submittedName>
</protein>
<comment type="caution">
    <text evidence="2">The sequence shown here is derived from an EMBL/GenBank/DDBJ whole genome shotgun (WGS) entry which is preliminary data.</text>
</comment>
<dbReference type="AlphaFoldDB" id="A0A133PJF7"/>
<evidence type="ECO:0000256" key="1">
    <source>
        <dbReference type="SAM" id="Phobius"/>
    </source>
</evidence>
<feature type="transmembrane region" description="Helical" evidence="1">
    <location>
        <begin position="31"/>
        <end position="49"/>
    </location>
</feature>
<evidence type="ECO:0000313" key="2">
    <source>
        <dbReference type="EMBL" id="KXA28668.1"/>
    </source>
</evidence>
<dbReference type="Proteomes" id="UP000070174">
    <property type="component" value="Unassembled WGS sequence"/>
</dbReference>
<accession>A0A133PJF7</accession>
<keyword evidence="1" id="KW-0812">Transmembrane</keyword>
<dbReference type="EMBL" id="LRQE01000041">
    <property type="protein sequence ID" value="KXA28668.1"/>
    <property type="molecule type" value="Genomic_DNA"/>
</dbReference>
<keyword evidence="1" id="KW-1133">Transmembrane helix</keyword>